<sequence length="28" mass="3094">MSNFEFKWGIIGTGGIAKAFANDLDYVK</sequence>
<proteinExistence type="predicted"/>
<organism evidence="1">
    <name type="scientific">marine metagenome</name>
    <dbReference type="NCBI Taxonomy" id="408172"/>
    <lineage>
        <taxon>unclassified sequences</taxon>
        <taxon>metagenomes</taxon>
        <taxon>ecological metagenomes</taxon>
    </lineage>
</organism>
<dbReference type="AlphaFoldDB" id="A0A381TYU7"/>
<evidence type="ECO:0008006" key="2">
    <source>
        <dbReference type="Google" id="ProtNLM"/>
    </source>
</evidence>
<evidence type="ECO:0000313" key="1">
    <source>
        <dbReference type="EMBL" id="SVA21170.1"/>
    </source>
</evidence>
<reference evidence="1" key="1">
    <citation type="submission" date="2018-05" db="EMBL/GenBank/DDBJ databases">
        <authorList>
            <person name="Lanie J.A."/>
            <person name="Ng W.-L."/>
            <person name="Kazmierczak K.M."/>
            <person name="Andrzejewski T.M."/>
            <person name="Davidsen T.M."/>
            <person name="Wayne K.J."/>
            <person name="Tettelin H."/>
            <person name="Glass J.I."/>
            <person name="Rusch D."/>
            <person name="Podicherti R."/>
            <person name="Tsui H.-C.T."/>
            <person name="Winkler M.E."/>
        </authorList>
    </citation>
    <scope>NUCLEOTIDE SEQUENCE</scope>
</reference>
<protein>
    <recommendedName>
        <fullName evidence="2">Gfo/Idh/MocA-like oxidoreductase N-terminal domain-containing protein</fullName>
    </recommendedName>
</protein>
<gene>
    <name evidence="1" type="ORF">METZ01_LOCUS74024</name>
</gene>
<feature type="non-terminal residue" evidence="1">
    <location>
        <position position="28"/>
    </location>
</feature>
<name>A0A381TYU7_9ZZZZ</name>
<accession>A0A381TYU7</accession>
<dbReference type="EMBL" id="UINC01005413">
    <property type="protein sequence ID" value="SVA21170.1"/>
    <property type="molecule type" value="Genomic_DNA"/>
</dbReference>